<evidence type="ECO:0000256" key="2">
    <source>
        <dbReference type="ARBA" id="ARBA00004777"/>
    </source>
</evidence>
<evidence type="ECO:0000256" key="8">
    <source>
        <dbReference type="RuleBase" id="RU003862"/>
    </source>
</evidence>
<keyword evidence="6 8" id="KW-0560">Oxidoreductase</keyword>
<proteinExistence type="inferred from homology"/>
<dbReference type="OrthoDB" id="9803687at2"/>
<evidence type="ECO:0000313" key="9">
    <source>
        <dbReference type="EMBL" id="ACV62167.1"/>
    </source>
</evidence>
<evidence type="ECO:0000256" key="4">
    <source>
        <dbReference type="ARBA" id="ARBA00022630"/>
    </source>
</evidence>
<dbReference type="UniPathway" id="UPA00193"/>
<dbReference type="STRING" id="485916.Dtox_1285"/>
<dbReference type="CDD" id="cd00537">
    <property type="entry name" value="MTHFR"/>
    <property type="match status" value="1"/>
</dbReference>
<comment type="pathway">
    <text evidence="2 8">One-carbon metabolism; tetrahydrofolate interconversion.</text>
</comment>
<dbReference type="Proteomes" id="UP000002217">
    <property type="component" value="Chromosome"/>
</dbReference>
<evidence type="ECO:0000256" key="5">
    <source>
        <dbReference type="ARBA" id="ARBA00022827"/>
    </source>
</evidence>
<comment type="catalytic activity">
    <reaction evidence="7">
        <text>(6S)-5-methyl-5,6,7,8-tetrahydrofolate + NAD(+) = (6R)-5,10-methylene-5,6,7,8-tetrahydrofolate + NADH + H(+)</text>
        <dbReference type="Rhea" id="RHEA:19821"/>
        <dbReference type="ChEBI" id="CHEBI:15378"/>
        <dbReference type="ChEBI" id="CHEBI:15636"/>
        <dbReference type="ChEBI" id="CHEBI:18608"/>
        <dbReference type="ChEBI" id="CHEBI:57540"/>
        <dbReference type="ChEBI" id="CHEBI:57945"/>
        <dbReference type="EC" id="1.5.1.54"/>
    </reaction>
    <physiologicalReaction direction="right-to-left" evidence="7">
        <dbReference type="Rhea" id="RHEA:19823"/>
    </physiologicalReaction>
</comment>
<dbReference type="InterPro" id="IPR003171">
    <property type="entry name" value="Mehydrof_redctse-like"/>
</dbReference>
<keyword evidence="4 8" id="KW-0285">Flavoprotein</keyword>
<keyword evidence="10" id="KW-1185">Reference proteome</keyword>
<dbReference type="Gene3D" id="3.20.20.220">
    <property type="match status" value="1"/>
</dbReference>
<dbReference type="KEGG" id="dae:Dtox_1285"/>
<dbReference type="RefSeq" id="WP_015756882.1">
    <property type="nucleotide sequence ID" value="NC_013216.1"/>
</dbReference>
<dbReference type="PANTHER" id="PTHR45754:SF3">
    <property type="entry name" value="METHYLENETETRAHYDROFOLATE REDUCTASE (NADPH)"/>
    <property type="match status" value="1"/>
</dbReference>
<evidence type="ECO:0000256" key="1">
    <source>
        <dbReference type="ARBA" id="ARBA00001974"/>
    </source>
</evidence>
<reference evidence="9 10" key="1">
    <citation type="journal article" date="2009" name="Stand. Genomic Sci.">
        <title>Complete genome sequence of Desulfotomaculum acetoxidans type strain (5575).</title>
        <authorList>
            <person name="Spring S."/>
            <person name="Lapidus A."/>
            <person name="Schroder M."/>
            <person name="Gleim D."/>
            <person name="Sims D."/>
            <person name="Meincke L."/>
            <person name="Glavina Del Rio T."/>
            <person name="Tice H."/>
            <person name="Copeland A."/>
            <person name="Cheng J.F."/>
            <person name="Lucas S."/>
            <person name="Chen F."/>
            <person name="Nolan M."/>
            <person name="Bruce D."/>
            <person name="Goodwin L."/>
            <person name="Pitluck S."/>
            <person name="Ivanova N."/>
            <person name="Mavromatis K."/>
            <person name="Mikhailova N."/>
            <person name="Pati A."/>
            <person name="Chen A."/>
            <person name="Palaniappan K."/>
            <person name="Land M."/>
            <person name="Hauser L."/>
            <person name="Chang Y.J."/>
            <person name="Jeffries C.D."/>
            <person name="Chain P."/>
            <person name="Saunders E."/>
            <person name="Brettin T."/>
            <person name="Detter J.C."/>
            <person name="Goker M."/>
            <person name="Bristow J."/>
            <person name="Eisen J.A."/>
            <person name="Markowitz V."/>
            <person name="Hugenholtz P."/>
            <person name="Kyrpides N.C."/>
            <person name="Klenk H.P."/>
            <person name="Han C."/>
        </authorList>
    </citation>
    <scope>NUCLEOTIDE SEQUENCE [LARGE SCALE GENOMIC DNA]</scope>
    <source>
        <strain evidence="10">ATCC 49208 / DSM 771 / VKM B-1644</strain>
    </source>
</reference>
<dbReference type="AlphaFoldDB" id="C8W678"/>
<dbReference type="Pfam" id="PF02219">
    <property type="entry name" value="MTHFR"/>
    <property type="match status" value="1"/>
</dbReference>
<dbReference type="GO" id="GO:0005829">
    <property type="term" value="C:cytosol"/>
    <property type="evidence" value="ECO:0007669"/>
    <property type="project" value="TreeGrafter"/>
</dbReference>
<dbReference type="HOGENOM" id="CLU_057297_2_0_9"/>
<evidence type="ECO:0000256" key="7">
    <source>
        <dbReference type="ARBA" id="ARBA00048628"/>
    </source>
</evidence>
<dbReference type="GO" id="GO:0009086">
    <property type="term" value="P:methionine biosynthetic process"/>
    <property type="evidence" value="ECO:0007669"/>
    <property type="project" value="TreeGrafter"/>
</dbReference>
<accession>C8W678</accession>
<dbReference type="GO" id="GO:0071949">
    <property type="term" value="F:FAD binding"/>
    <property type="evidence" value="ECO:0007669"/>
    <property type="project" value="TreeGrafter"/>
</dbReference>
<comment type="similarity">
    <text evidence="3 8">Belongs to the methylenetetrahydrofolate reductase family.</text>
</comment>
<evidence type="ECO:0000256" key="3">
    <source>
        <dbReference type="ARBA" id="ARBA00006743"/>
    </source>
</evidence>
<dbReference type="eggNOG" id="COG0685">
    <property type="taxonomic scope" value="Bacteria"/>
</dbReference>
<organism evidence="9 10">
    <name type="scientific">Desulfofarcimen acetoxidans (strain ATCC 49208 / DSM 771 / KCTC 5769 / VKM B-1644 / 5575)</name>
    <name type="common">Desulfotomaculum acetoxidans</name>
    <dbReference type="NCBI Taxonomy" id="485916"/>
    <lineage>
        <taxon>Bacteria</taxon>
        <taxon>Bacillati</taxon>
        <taxon>Bacillota</taxon>
        <taxon>Clostridia</taxon>
        <taxon>Eubacteriales</taxon>
        <taxon>Peptococcaceae</taxon>
        <taxon>Desulfofarcimen</taxon>
    </lineage>
</organism>
<dbReference type="GO" id="GO:0106312">
    <property type="term" value="F:methylenetetrahydrofolate reductase (NADH) activity"/>
    <property type="evidence" value="ECO:0007669"/>
    <property type="project" value="UniProtKB-EC"/>
</dbReference>
<name>C8W678_DESAS</name>
<dbReference type="SUPFAM" id="SSF51730">
    <property type="entry name" value="FAD-linked oxidoreductase"/>
    <property type="match status" value="1"/>
</dbReference>
<sequence length="314" mass="35232">MSKSKIERLFDQGEFVVSCEIGPPKSTDAEVIREYARMLKNHVDAANLTDCQTAIVRISSIASAWHCLEEGLEPIIQMTCRDRNRIAMQSDLLGAYSMGIRNILCLSGDHQKFGNHPTAKNVHDLDSMQLVNMVKRMKDEEEFCCGEKFKNHAPKDFFVGAVANPFADPFEWRVARLEKKIAAGARFIQTQCIFDTDRFVKFMDMVKERGLHKKCKIMAGVTPIKALGAAKYMKNNVAGITVPDELITRLEAANKAGGKDAVREEGIQICIEQIKMFKEIEGVAGVHIMAIAWEELVPRLVEESGLYPRPALKE</sequence>
<protein>
    <recommendedName>
        <fullName evidence="8">Methylenetetrahydrofolate reductase</fullName>
    </recommendedName>
</protein>
<evidence type="ECO:0000256" key="6">
    <source>
        <dbReference type="ARBA" id="ARBA00023002"/>
    </source>
</evidence>
<dbReference type="PANTHER" id="PTHR45754">
    <property type="entry name" value="METHYLENETETRAHYDROFOLATE REDUCTASE"/>
    <property type="match status" value="1"/>
</dbReference>
<comment type="cofactor">
    <cofactor evidence="1 8">
        <name>FAD</name>
        <dbReference type="ChEBI" id="CHEBI:57692"/>
    </cofactor>
</comment>
<dbReference type="EMBL" id="CP001720">
    <property type="protein sequence ID" value="ACV62167.1"/>
    <property type="molecule type" value="Genomic_DNA"/>
</dbReference>
<keyword evidence="5 8" id="KW-0274">FAD</keyword>
<dbReference type="InterPro" id="IPR029041">
    <property type="entry name" value="FAD-linked_oxidoreductase-like"/>
</dbReference>
<dbReference type="GO" id="GO:0035999">
    <property type="term" value="P:tetrahydrofolate interconversion"/>
    <property type="evidence" value="ECO:0007669"/>
    <property type="project" value="UniProtKB-UniPathway"/>
</dbReference>
<gene>
    <name evidence="9" type="ordered locus">Dtox_1285</name>
</gene>
<evidence type="ECO:0000313" key="10">
    <source>
        <dbReference type="Proteomes" id="UP000002217"/>
    </source>
</evidence>